<feature type="region of interest" description="Disordered" evidence="9">
    <location>
        <begin position="780"/>
        <end position="799"/>
    </location>
</feature>
<comment type="similarity">
    <text evidence="2 8">Belongs to the type IA topoisomerase family.</text>
</comment>
<comment type="catalytic activity">
    <reaction evidence="1 8">
        <text>ATP-independent breakage of single-stranded DNA, followed by passage and rejoining.</text>
        <dbReference type="EC" id="5.6.2.1"/>
    </reaction>
</comment>
<dbReference type="Gene3D" id="1.10.290.10">
    <property type="entry name" value="Topoisomerase I, domain 4"/>
    <property type="match status" value="1"/>
</dbReference>
<dbReference type="InterPro" id="IPR013826">
    <property type="entry name" value="Topo_IA_cen_sub3"/>
</dbReference>
<dbReference type="InterPro" id="IPR023405">
    <property type="entry name" value="Topo_IA_core_domain"/>
</dbReference>
<dbReference type="SUPFAM" id="SSF56712">
    <property type="entry name" value="Prokaryotic type I DNA topoisomerase"/>
    <property type="match status" value="1"/>
</dbReference>
<feature type="compositionally biased region" description="Basic residues" evidence="9">
    <location>
        <begin position="784"/>
        <end position="799"/>
    </location>
</feature>
<feature type="site" description="Interaction with DNA" evidence="8">
    <location>
        <position position="155"/>
    </location>
</feature>
<evidence type="ECO:0000256" key="9">
    <source>
        <dbReference type="SAM" id="MobiDB-lite"/>
    </source>
</evidence>
<dbReference type="SMART" id="SM00493">
    <property type="entry name" value="TOPRIM"/>
    <property type="match status" value="1"/>
</dbReference>
<dbReference type="PROSITE" id="PS52039">
    <property type="entry name" value="TOPO_IA_2"/>
    <property type="match status" value="1"/>
</dbReference>
<dbReference type="InterPro" id="IPR003601">
    <property type="entry name" value="Topo_IA_2"/>
</dbReference>
<sequence length="799" mass="89820">MAKNLLIVESPAKAKTIEGYLGKDFTVKSSYGHIRDLVKSEDAIDISNNFNQKYEVPADKKQVVSELKKLAKEADIVWLASDEDREGEAISWHLFETLGLKEPDTRRIVFHEITKPAIMKAIENPRKIDYNLVNAQQARRVLDRLVGFELSPVLWKKVKPSLSAGRVQSVAVRLIVDREREVNKFKSEAAFKIVAIFGTGRNAFKAELPERFARQDDAEKFLQDCVKAIFDIKSLETRPTKRSPAAPFTTSTLQQEASRKLGYSVARTMQVAQRLYESGYITYMRTDSVNLSDTALNAAQQEIVSAYGDKYHQHRKYKTKSAGAQEAHEAIRPTYFNNHTIDGESNEKRLYELIWKRAIASQMSEAQFEKTVAKIGISTRKEELVANGEVMKFDGFLKVYLESNDEEEDNQTADGENAILPPLTKGQVLDLQELTATERFSRPPARYTEASLVKKLEELGIGRPSTYAPTISTIQNRGYVVKEEREGRQRNFRVLTLKGGNITKDTRVENTGAERGKLFPTDIGAVVNDFLVQHFKGIVDFNFTAGVEKQFDEIAQGLQDWTKMIRTFYDPFHKDVLTTTETADKATGERELGVHPESGKKMSVRIGRYGPFVQVGDNPSDDSEEKPLYASLRTGQSIETISLEEALELFKLPKVLGEYEGKVMKVAIGRFGPYISHNSAFVSVPKEIDPLDITQEQAIELIEAKRKKDAEKLIKAFPEDETVKVLNGRWGPYIEFGKLNVKIPKDITDPTTLTYEQCKALADAMPKDAKKGRFGKTVAAAKPAAKKAPAKKKAVAKKK</sequence>
<evidence type="ECO:0000259" key="11">
    <source>
        <dbReference type="PROSITE" id="PS52039"/>
    </source>
</evidence>
<dbReference type="HAMAP" id="MF_00952">
    <property type="entry name" value="Topoisom_1_prok"/>
    <property type="match status" value="1"/>
</dbReference>
<proteinExistence type="inferred from homology"/>
<dbReference type="InterPro" id="IPR034149">
    <property type="entry name" value="TOPRIM_TopoI"/>
</dbReference>
<evidence type="ECO:0000313" key="13">
    <source>
        <dbReference type="Proteomes" id="UP000618754"/>
    </source>
</evidence>
<dbReference type="RefSeq" id="WP_191176720.1">
    <property type="nucleotide sequence ID" value="NZ_JACWMW010000003.1"/>
</dbReference>
<comment type="function">
    <text evidence="8">Releases the supercoiling and torsional tension of DNA, which is introduced during the DNA replication and transcription, by transiently cleaving and rejoining one strand of the DNA duplex. Introduces a single-strand break via transesterification at a target site in duplex DNA. The scissile phosphodiester is attacked by the catalytic tyrosine of the enzyme, resulting in the formation of a DNA-(5'-phosphotyrosyl)-enzyme intermediate and the expulsion of a 3'-OH DNA strand. The free DNA strand then undergoes passage around the unbroken strand, thus removing DNA supercoils. Finally, in the religation step, the DNA 3'-OH attacks the covalent intermediate to expel the active-site tyrosine and restore the DNA phosphodiester backbone.</text>
</comment>
<protein>
    <recommendedName>
        <fullName evidence="8">DNA topoisomerase 1</fullName>
        <ecNumber evidence="8">5.6.2.1</ecNumber>
    </recommendedName>
    <alternativeName>
        <fullName evidence="8">DNA topoisomerase I</fullName>
    </alternativeName>
</protein>
<feature type="site" description="Interaction with DNA" evidence="8">
    <location>
        <position position="140"/>
    </location>
</feature>
<dbReference type="EMBL" id="JACWMW010000003">
    <property type="protein sequence ID" value="MBD1386901.1"/>
    <property type="molecule type" value="Genomic_DNA"/>
</dbReference>
<accession>A0ABR7X8J1</accession>
<keyword evidence="13" id="KW-1185">Reference proteome</keyword>
<dbReference type="Pfam" id="PF01751">
    <property type="entry name" value="Toprim"/>
    <property type="match status" value="1"/>
</dbReference>
<dbReference type="EC" id="5.6.2.1" evidence="8"/>
<evidence type="ECO:0000313" key="12">
    <source>
        <dbReference type="EMBL" id="MBD1386901.1"/>
    </source>
</evidence>
<dbReference type="CDD" id="cd03363">
    <property type="entry name" value="TOPRIM_TopoIA_TopoI"/>
    <property type="match status" value="1"/>
</dbReference>
<dbReference type="InterPro" id="IPR023406">
    <property type="entry name" value="Topo_IA_AS"/>
</dbReference>
<dbReference type="InterPro" id="IPR013824">
    <property type="entry name" value="Topo_IA_cen_sub1"/>
</dbReference>
<keyword evidence="6 8" id="KW-0238">DNA-binding</keyword>
<dbReference type="PROSITE" id="PS00396">
    <property type="entry name" value="TOPO_IA_1"/>
    <property type="match status" value="1"/>
</dbReference>
<comment type="subunit">
    <text evidence="8">Monomer.</text>
</comment>
<evidence type="ECO:0000256" key="5">
    <source>
        <dbReference type="ARBA" id="ARBA00023029"/>
    </source>
</evidence>
<dbReference type="Pfam" id="PF13368">
    <property type="entry name" value="Toprim_C_rpt"/>
    <property type="match status" value="3"/>
</dbReference>
<keyword evidence="3" id="KW-0479">Metal-binding</keyword>
<keyword evidence="5 8" id="KW-0799">Topoisomerase</keyword>
<dbReference type="Gene3D" id="3.40.50.140">
    <property type="match status" value="1"/>
</dbReference>
<evidence type="ECO:0000256" key="4">
    <source>
        <dbReference type="ARBA" id="ARBA00022842"/>
    </source>
</evidence>
<dbReference type="Proteomes" id="UP000618754">
    <property type="component" value="Unassembled WGS sequence"/>
</dbReference>
<dbReference type="Gene3D" id="1.10.460.10">
    <property type="entry name" value="Topoisomerase I, domain 2"/>
    <property type="match status" value="2"/>
</dbReference>
<dbReference type="InterPro" id="IPR013825">
    <property type="entry name" value="Topo_IA_cen_sub2"/>
</dbReference>
<name>A0ABR7X8J1_9SPHI</name>
<feature type="domain" description="Topo IA-type catalytic" evidence="11">
    <location>
        <begin position="129"/>
        <end position="577"/>
    </location>
</feature>
<dbReference type="InterPro" id="IPR005733">
    <property type="entry name" value="TopoI_bac-type"/>
</dbReference>
<dbReference type="SMART" id="SM00436">
    <property type="entry name" value="TOP1Bc"/>
    <property type="match status" value="1"/>
</dbReference>
<dbReference type="PRINTS" id="PR00417">
    <property type="entry name" value="PRTPISMRASEI"/>
</dbReference>
<keyword evidence="7 8" id="KW-0413">Isomerase</keyword>
<feature type="active site" description="O-(5'-phospho-DNA)-tyrosine intermediate" evidence="8">
    <location>
        <position position="283"/>
    </location>
</feature>
<comment type="caution">
    <text evidence="12">The sequence shown here is derived from an EMBL/GenBank/DDBJ whole genome shotgun (WGS) entry which is preliminary data.</text>
</comment>
<feature type="site" description="Interaction with DNA" evidence="8">
    <location>
        <position position="285"/>
    </location>
</feature>
<feature type="site" description="Interaction with DNA" evidence="8">
    <location>
        <position position="33"/>
    </location>
</feature>
<dbReference type="CDD" id="cd00186">
    <property type="entry name" value="TOP1Ac"/>
    <property type="match status" value="1"/>
</dbReference>
<dbReference type="Gene3D" id="2.70.20.10">
    <property type="entry name" value="Topoisomerase I, domain 3"/>
    <property type="match status" value="1"/>
</dbReference>
<dbReference type="NCBIfam" id="TIGR01051">
    <property type="entry name" value="topA_bact"/>
    <property type="match status" value="1"/>
</dbReference>
<keyword evidence="4" id="KW-0460">Magnesium</keyword>
<dbReference type="InterPro" id="IPR013497">
    <property type="entry name" value="Topo_IA_cen"/>
</dbReference>
<feature type="site" description="Interaction with DNA" evidence="8">
    <location>
        <position position="143"/>
    </location>
</feature>
<dbReference type="PANTHER" id="PTHR42785">
    <property type="entry name" value="DNA TOPOISOMERASE, TYPE IA, CORE"/>
    <property type="match status" value="1"/>
</dbReference>
<feature type="region of interest" description="Interaction with DNA" evidence="8">
    <location>
        <begin position="163"/>
        <end position="168"/>
    </location>
</feature>
<gene>
    <name evidence="8 12" type="primary">topA</name>
    <name evidence="12" type="ORF">IDJ75_16570</name>
</gene>
<organism evidence="12 13">
    <name type="scientific">Mucilaginibacter rigui</name>
    <dbReference type="NCBI Taxonomy" id="534635"/>
    <lineage>
        <taxon>Bacteria</taxon>
        <taxon>Pseudomonadati</taxon>
        <taxon>Bacteroidota</taxon>
        <taxon>Sphingobacteriia</taxon>
        <taxon>Sphingobacteriales</taxon>
        <taxon>Sphingobacteriaceae</taxon>
        <taxon>Mucilaginibacter</taxon>
    </lineage>
</organism>
<reference evidence="12 13" key="1">
    <citation type="submission" date="2020-09" db="EMBL/GenBank/DDBJ databases">
        <title>Novel species of Mucilaginibacter isolated from a glacier on the Tibetan Plateau.</title>
        <authorList>
            <person name="Liu Q."/>
            <person name="Xin Y.-H."/>
        </authorList>
    </citation>
    <scope>NUCLEOTIDE SEQUENCE [LARGE SCALE GENOMIC DNA]</scope>
    <source>
        <strain evidence="12 13">CGMCC 1.13878</strain>
    </source>
</reference>
<feature type="domain" description="Toprim" evidence="10">
    <location>
        <begin position="3"/>
        <end position="113"/>
    </location>
</feature>
<dbReference type="PANTHER" id="PTHR42785:SF1">
    <property type="entry name" value="DNA TOPOISOMERASE"/>
    <property type="match status" value="1"/>
</dbReference>
<evidence type="ECO:0000256" key="6">
    <source>
        <dbReference type="ARBA" id="ARBA00023125"/>
    </source>
</evidence>
<evidence type="ECO:0000259" key="10">
    <source>
        <dbReference type="PROSITE" id="PS50880"/>
    </source>
</evidence>
<evidence type="ECO:0000256" key="3">
    <source>
        <dbReference type="ARBA" id="ARBA00022723"/>
    </source>
</evidence>
<evidence type="ECO:0000256" key="7">
    <source>
        <dbReference type="ARBA" id="ARBA00023235"/>
    </source>
</evidence>
<comment type="caution">
    <text evidence="8">Lacks conserved residue(s) required for the propagation of feature annotation.</text>
</comment>
<feature type="site" description="Interaction with DNA" evidence="8">
    <location>
        <position position="139"/>
    </location>
</feature>
<dbReference type="InterPro" id="IPR028612">
    <property type="entry name" value="Topoisom_1_IA"/>
</dbReference>
<dbReference type="InterPro" id="IPR025589">
    <property type="entry name" value="Toprim_C_rpt"/>
</dbReference>
<evidence type="ECO:0000256" key="2">
    <source>
        <dbReference type="ARBA" id="ARBA00009446"/>
    </source>
</evidence>
<dbReference type="SMART" id="SM00437">
    <property type="entry name" value="TOP1Ac"/>
    <property type="match status" value="1"/>
</dbReference>
<dbReference type="InterPro" id="IPR003602">
    <property type="entry name" value="Topo_IA_DNA-bd_dom"/>
</dbReference>
<dbReference type="InterPro" id="IPR006171">
    <property type="entry name" value="TOPRIM_dom"/>
</dbReference>
<dbReference type="InterPro" id="IPR000380">
    <property type="entry name" value="Topo_IA"/>
</dbReference>
<dbReference type="Pfam" id="PF01131">
    <property type="entry name" value="Topoisom_bac"/>
    <property type="match status" value="1"/>
</dbReference>
<dbReference type="PROSITE" id="PS50880">
    <property type="entry name" value="TOPRIM"/>
    <property type="match status" value="1"/>
</dbReference>
<evidence type="ECO:0000256" key="1">
    <source>
        <dbReference type="ARBA" id="ARBA00000213"/>
    </source>
</evidence>
<feature type="site" description="Interaction with DNA" evidence="8">
    <location>
        <position position="477"/>
    </location>
</feature>
<evidence type="ECO:0000256" key="8">
    <source>
        <dbReference type="HAMAP-Rule" id="MF_00952"/>
    </source>
</evidence>